<dbReference type="GeneID" id="107801284"/>
<dbReference type="RefSeq" id="XP_016480072.1">
    <property type="nucleotide sequence ID" value="XM_016624586.1"/>
</dbReference>
<evidence type="ECO:0000259" key="5">
    <source>
        <dbReference type="Pfam" id="PF16113"/>
    </source>
</evidence>
<dbReference type="InterPro" id="IPR029045">
    <property type="entry name" value="ClpP/crotonase-like_dom_sf"/>
</dbReference>
<keyword evidence="6" id="KW-1185">Reference proteome</keyword>
<reference evidence="7" key="2">
    <citation type="submission" date="2025-08" db="UniProtKB">
        <authorList>
            <consortium name="RefSeq"/>
        </authorList>
    </citation>
    <scope>IDENTIFICATION</scope>
    <source>
        <tissue evidence="7">Leaf</tissue>
    </source>
</reference>
<dbReference type="KEGG" id="nta:107801284"/>
<comment type="similarity">
    <text evidence="4">Belongs to the enoyl-CoA hydratase/isomerase family.</text>
</comment>
<dbReference type="GO" id="GO:0003860">
    <property type="term" value="F:3-hydroxyisobutyryl-CoA hydrolase activity"/>
    <property type="evidence" value="ECO:0007669"/>
    <property type="project" value="UniProtKB-UniRule"/>
</dbReference>
<dbReference type="PANTHER" id="PTHR43176">
    <property type="entry name" value="3-HYDROXYISOBUTYRYL-COA HYDROLASE-RELATED"/>
    <property type="match status" value="1"/>
</dbReference>
<organism evidence="6 7">
    <name type="scientific">Nicotiana tabacum</name>
    <name type="common">Common tobacco</name>
    <dbReference type="NCBI Taxonomy" id="4097"/>
    <lineage>
        <taxon>Eukaryota</taxon>
        <taxon>Viridiplantae</taxon>
        <taxon>Streptophyta</taxon>
        <taxon>Embryophyta</taxon>
        <taxon>Tracheophyta</taxon>
        <taxon>Spermatophyta</taxon>
        <taxon>Magnoliopsida</taxon>
        <taxon>eudicotyledons</taxon>
        <taxon>Gunneridae</taxon>
        <taxon>Pentapetalae</taxon>
        <taxon>asterids</taxon>
        <taxon>lamiids</taxon>
        <taxon>Solanales</taxon>
        <taxon>Solanaceae</taxon>
        <taxon>Nicotianoideae</taxon>
        <taxon>Nicotianeae</taxon>
        <taxon>Nicotiana</taxon>
    </lineage>
</organism>
<name>A0A1S4ATK4_TOBAC</name>
<dbReference type="Proteomes" id="UP000790787">
    <property type="component" value="Chromosome 22"/>
</dbReference>
<keyword evidence="3 4" id="KW-0378">Hydrolase</keyword>
<dbReference type="Gene3D" id="3.90.226.10">
    <property type="entry name" value="2-enoyl-CoA Hydratase, Chain A, domain 1"/>
    <property type="match status" value="1"/>
</dbReference>
<feature type="domain" description="Enoyl-CoA hydratase/isomerase" evidence="5">
    <location>
        <begin position="53"/>
        <end position="116"/>
    </location>
</feature>
<evidence type="ECO:0000256" key="1">
    <source>
        <dbReference type="ARBA" id="ARBA00001709"/>
    </source>
</evidence>
<dbReference type="OrthoDB" id="16820at2759"/>
<protein>
    <recommendedName>
        <fullName evidence="2 4">3-hydroxyisobutyryl-CoA hydrolase</fullName>
        <shortName evidence="4">HIB-CoA hydrolase</shortName>
        <shortName evidence="4">HIBYL-CoA-H</shortName>
        <ecNumber evidence="2 4">3.1.2.4</ecNumber>
    </recommendedName>
    <alternativeName>
        <fullName evidence="4">3-hydroxyisobutyryl-coenzyme A hydrolase</fullName>
    </alternativeName>
</protein>
<dbReference type="PANTHER" id="PTHR43176:SF3">
    <property type="entry name" value="3-HYDROXYISOBUTYRYL-COA HYDROLASE, MITOCHONDRIAL"/>
    <property type="match status" value="1"/>
</dbReference>
<comment type="catalytic activity">
    <reaction evidence="1 4">
        <text>3-hydroxy-2-methylpropanoyl-CoA + H2O = 3-hydroxy-2-methylpropanoate + CoA + H(+)</text>
        <dbReference type="Rhea" id="RHEA:20888"/>
        <dbReference type="ChEBI" id="CHEBI:11805"/>
        <dbReference type="ChEBI" id="CHEBI:15377"/>
        <dbReference type="ChEBI" id="CHEBI:15378"/>
        <dbReference type="ChEBI" id="CHEBI:57287"/>
        <dbReference type="ChEBI" id="CHEBI:57340"/>
        <dbReference type="EC" id="3.1.2.4"/>
    </reaction>
</comment>
<evidence type="ECO:0000256" key="2">
    <source>
        <dbReference type="ARBA" id="ARBA00011915"/>
    </source>
</evidence>
<reference evidence="6" key="1">
    <citation type="journal article" date="2014" name="Nat. Commun.">
        <title>The tobacco genome sequence and its comparison with those of tomato and potato.</title>
        <authorList>
            <person name="Sierro N."/>
            <person name="Battey J.N."/>
            <person name="Ouadi S."/>
            <person name="Bakaher N."/>
            <person name="Bovet L."/>
            <person name="Willig A."/>
            <person name="Goepfert S."/>
            <person name="Peitsch M.C."/>
            <person name="Ivanov N.V."/>
        </authorList>
    </citation>
    <scope>NUCLEOTIDE SEQUENCE [LARGE SCALE GENOMIC DNA]</scope>
</reference>
<dbReference type="STRING" id="4097.A0A1S4ATK4"/>
<evidence type="ECO:0000256" key="3">
    <source>
        <dbReference type="ARBA" id="ARBA00022801"/>
    </source>
</evidence>
<dbReference type="Pfam" id="PF16113">
    <property type="entry name" value="ECH_2"/>
    <property type="match status" value="1"/>
</dbReference>
<evidence type="ECO:0000313" key="7">
    <source>
        <dbReference type="RefSeq" id="XP_016480072.1"/>
    </source>
</evidence>
<proteinExistence type="inferred from homology"/>
<gene>
    <name evidence="7" type="primary">LOC107801284</name>
</gene>
<accession>A0A1S4ATK4</accession>
<dbReference type="SUPFAM" id="SSF52096">
    <property type="entry name" value="ClpP/crotonase"/>
    <property type="match status" value="1"/>
</dbReference>
<dbReference type="AlphaFoldDB" id="A0A1S4ATK4"/>
<evidence type="ECO:0000256" key="4">
    <source>
        <dbReference type="RuleBase" id="RU369070"/>
    </source>
</evidence>
<dbReference type="InterPro" id="IPR045004">
    <property type="entry name" value="ECH_dom"/>
</dbReference>
<dbReference type="EC" id="3.1.2.4" evidence="2 4"/>
<sequence length="122" mass="13776">MSDYLTQIKYSKWSQIHYGCYQIWLSFTRLPSLMESSWEAGLVFLYVVDFELQQKSQVFSMPEIALGFFPDIGASYCLSRLPGFFGEYAGHTGSRLDCAEMLACGLATHFVSSAVLEIDVCK</sequence>
<dbReference type="GO" id="GO:0006574">
    <property type="term" value="P:L-valine catabolic process"/>
    <property type="evidence" value="ECO:0007669"/>
    <property type="project" value="UniProtKB-UniRule"/>
</dbReference>
<dbReference type="InterPro" id="IPR032259">
    <property type="entry name" value="HIBYL-CoA-H"/>
</dbReference>
<evidence type="ECO:0000313" key="6">
    <source>
        <dbReference type="Proteomes" id="UP000790787"/>
    </source>
</evidence>
<dbReference type="RefSeq" id="XP_016480072.1">
    <property type="nucleotide sequence ID" value="XM_016624586.2"/>
</dbReference>
<dbReference type="PaxDb" id="4097-A0A1S4ATK4"/>
<comment type="pathway">
    <text evidence="4">Amino-acid degradation; L-valine degradation.</text>
</comment>
<comment type="function">
    <text evidence="4">Hydrolyzes 3-hydroxyisobutyryl-CoA (HIBYL-CoA), a saline catabolite. Has high activity toward isobutyryl-CoA. Could be an isobutyryl-CoA dehydrogenase that functions in valine catabolism.</text>
</comment>